<dbReference type="RefSeq" id="XP_033524458.1">
    <property type="nucleotide sequence ID" value="XM_033662681.1"/>
</dbReference>
<evidence type="ECO:0000313" key="2">
    <source>
        <dbReference type="Proteomes" id="UP000799771"/>
    </source>
</evidence>
<dbReference type="AlphaFoldDB" id="A0A6A6AI07"/>
<dbReference type="Proteomes" id="UP000799771">
    <property type="component" value="Unassembled WGS sequence"/>
</dbReference>
<sequence length="111" mass="12745">MVYDYSSQPSNERPQRYINTHKNCFNLFVESLNSVHLYLHYFSCRYCNWVDIPFDNHITQLPCGLGLKSSDGTRPEEVATTMVARSAGFLVPKVVPYREHPDTPYASVSIL</sequence>
<keyword evidence="2" id="KW-1185">Reference proteome</keyword>
<accession>A0A6A6AI07</accession>
<dbReference type="EMBL" id="ML977505">
    <property type="protein sequence ID" value="KAF2130071.1"/>
    <property type="molecule type" value="Genomic_DNA"/>
</dbReference>
<evidence type="ECO:0000313" key="1">
    <source>
        <dbReference type="EMBL" id="KAF2130071.1"/>
    </source>
</evidence>
<name>A0A6A6AI07_9PLEO</name>
<gene>
    <name evidence="1" type="ORF">P153DRAFT_230394</name>
</gene>
<dbReference type="GeneID" id="54403113"/>
<organism evidence="1 2">
    <name type="scientific">Dothidotthia symphoricarpi CBS 119687</name>
    <dbReference type="NCBI Taxonomy" id="1392245"/>
    <lineage>
        <taxon>Eukaryota</taxon>
        <taxon>Fungi</taxon>
        <taxon>Dikarya</taxon>
        <taxon>Ascomycota</taxon>
        <taxon>Pezizomycotina</taxon>
        <taxon>Dothideomycetes</taxon>
        <taxon>Pleosporomycetidae</taxon>
        <taxon>Pleosporales</taxon>
        <taxon>Dothidotthiaceae</taxon>
        <taxon>Dothidotthia</taxon>
    </lineage>
</organism>
<dbReference type="OrthoDB" id="2906425at2759"/>
<reference evidence="1" key="1">
    <citation type="journal article" date="2020" name="Stud. Mycol.">
        <title>101 Dothideomycetes genomes: a test case for predicting lifestyles and emergence of pathogens.</title>
        <authorList>
            <person name="Haridas S."/>
            <person name="Albert R."/>
            <person name="Binder M."/>
            <person name="Bloem J."/>
            <person name="Labutti K."/>
            <person name="Salamov A."/>
            <person name="Andreopoulos B."/>
            <person name="Baker S."/>
            <person name="Barry K."/>
            <person name="Bills G."/>
            <person name="Bluhm B."/>
            <person name="Cannon C."/>
            <person name="Castanera R."/>
            <person name="Culley D."/>
            <person name="Daum C."/>
            <person name="Ezra D."/>
            <person name="Gonzalez J."/>
            <person name="Henrissat B."/>
            <person name="Kuo A."/>
            <person name="Liang C."/>
            <person name="Lipzen A."/>
            <person name="Lutzoni F."/>
            <person name="Magnuson J."/>
            <person name="Mondo S."/>
            <person name="Nolan M."/>
            <person name="Ohm R."/>
            <person name="Pangilinan J."/>
            <person name="Park H.-J."/>
            <person name="Ramirez L."/>
            <person name="Alfaro M."/>
            <person name="Sun H."/>
            <person name="Tritt A."/>
            <person name="Yoshinaga Y."/>
            <person name="Zwiers L.-H."/>
            <person name="Turgeon B."/>
            <person name="Goodwin S."/>
            <person name="Spatafora J."/>
            <person name="Crous P."/>
            <person name="Grigoriev I."/>
        </authorList>
    </citation>
    <scope>NUCLEOTIDE SEQUENCE</scope>
    <source>
        <strain evidence="1">CBS 119687</strain>
    </source>
</reference>
<proteinExistence type="predicted"/>
<protein>
    <submittedName>
        <fullName evidence="1">Uncharacterized protein</fullName>
    </submittedName>
</protein>